<dbReference type="InterPro" id="IPR051043">
    <property type="entry name" value="Sulfatase_Mod_Factor_Kinase"/>
</dbReference>
<dbReference type="PROSITE" id="PS51257">
    <property type="entry name" value="PROKAR_LIPOPROTEIN"/>
    <property type="match status" value="1"/>
</dbReference>
<feature type="signal peptide" evidence="2">
    <location>
        <begin position="1"/>
        <end position="23"/>
    </location>
</feature>
<proteinExistence type="predicted"/>
<dbReference type="RefSeq" id="WP_230752880.1">
    <property type="nucleotide sequence ID" value="NZ_JAINWA010000001.1"/>
</dbReference>
<reference evidence="4" key="1">
    <citation type="submission" date="2021-08" db="EMBL/GenBank/DDBJ databases">
        <title>Comparative analyses of Brucepasteria parasyntrophica and Teretinema zuelzerae.</title>
        <authorList>
            <person name="Song Y."/>
            <person name="Brune A."/>
        </authorList>
    </citation>
    <scope>NUCLEOTIDE SEQUENCE</scope>
    <source>
        <strain evidence="4">DSM 1903</strain>
    </source>
</reference>
<evidence type="ECO:0000256" key="2">
    <source>
        <dbReference type="SAM" id="SignalP"/>
    </source>
</evidence>
<dbReference type="InterPro" id="IPR042095">
    <property type="entry name" value="SUMF_sf"/>
</dbReference>
<dbReference type="GO" id="GO:0120147">
    <property type="term" value="F:formylglycine-generating oxidase activity"/>
    <property type="evidence" value="ECO:0007669"/>
    <property type="project" value="TreeGrafter"/>
</dbReference>
<name>A0AAE3EH47_9SPIR</name>
<dbReference type="Proteomes" id="UP001198163">
    <property type="component" value="Unassembled WGS sequence"/>
</dbReference>
<gene>
    <name evidence="4" type="ORF">K7J14_02900</name>
</gene>
<feature type="region of interest" description="Disordered" evidence="1">
    <location>
        <begin position="26"/>
        <end position="197"/>
    </location>
</feature>
<feature type="domain" description="Sulfatase-modifying factor enzyme-like" evidence="3">
    <location>
        <begin position="284"/>
        <end position="560"/>
    </location>
</feature>
<dbReference type="InterPro" id="IPR005532">
    <property type="entry name" value="SUMF_dom"/>
</dbReference>
<dbReference type="AlphaFoldDB" id="A0AAE3EH47"/>
<dbReference type="SUPFAM" id="SSF56436">
    <property type="entry name" value="C-type lectin-like"/>
    <property type="match status" value="1"/>
</dbReference>
<organism evidence="4 5">
    <name type="scientific">Teretinema zuelzerae</name>
    <dbReference type="NCBI Taxonomy" id="156"/>
    <lineage>
        <taxon>Bacteria</taxon>
        <taxon>Pseudomonadati</taxon>
        <taxon>Spirochaetota</taxon>
        <taxon>Spirochaetia</taxon>
        <taxon>Spirochaetales</taxon>
        <taxon>Treponemataceae</taxon>
        <taxon>Teretinema</taxon>
    </lineage>
</organism>
<dbReference type="Gene3D" id="3.90.1580.10">
    <property type="entry name" value="paralog of FGE (formylglycine-generating enzyme)"/>
    <property type="match status" value="1"/>
</dbReference>
<comment type="caution">
    <text evidence="4">The sequence shown here is derived from an EMBL/GenBank/DDBJ whole genome shotgun (WGS) entry which is preliminary data.</text>
</comment>
<accession>A0AAE3EH47</accession>
<evidence type="ECO:0000313" key="5">
    <source>
        <dbReference type="Proteomes" id="UP001198163"/>
    </source>
</evidence>
<feature type="compositionally biased region" description="Pro residues" evidence="1">
    <location>
        <begin position="185"/>
        <end position="197"/>
    </location>
</feature>
<feature type="chain" id="PRO_5042207885" evidence="2">
    <location>
        <begin position="24"/>
        <end position="565"/>
    </location>
</feature>
<dbReference type="PANTHER" id="PTHR23150:SF19">
    <property type="entry name" value="FORMYLGLYCINE-GENERATING ENZYME"/>
    <property type="match status" value="1"/>
</dbReference>
<evidence type="ECO:0000259" key="3">
    <source>
        <dbReference type="Pfam" id="PF03781"/>
    </source>
</evidence>
<dbReference type="InterPro" id="IPR016187">
    <property type="entry name" value="CTDL_fold"/>
</dbReference>
<dbReference type="EMBL" id="JAINWA010000001">
    <property type="protein sequence ID" value="MCD1653646.1"/>
    <property type="molecule type" value="Genomic_DNA"/>
</dbReference>
<evidence type="ECO:0000313" key="4">
    <source>
        <dbReference type="EMBL" id="MCD1653646.1"/>
    </source>
</evidence>
<feature type="compositionally biased region" description="Acidic residues" evidence="1">
    <location>
        <begin position="47"/>
        <end position="63"/>
    </location>
</feature>
<dbReference type="Pfam" id="PF03781">
    <property type="entry name" value="FGE-sulfatase"/>
    <property type="match status" value="1"/>
</dbReference>
<sequence length="565" mass="59757">MNRFLFFSALLALFIVISCDAPLGETGRELETPGSVDPAGTASGQESDQDEGTGPGEADDDSGAPEVKEPESSGGNELPAEPETPAGPEIPADSSAQTEPPADPAAPDGSDPETSGENELPAEPETPAGPEIPADSSAQTDPPSEPAAPDGSEPESSGGNELPAEPETPAGPEIPADSSAQAEPPAEPVTPVEPQPPVESATVVGLELIAPPDRIQYRVGESVDLTGCELAVRMSDGSLIPVDMQETDSFVDTASSGVSLLRLETDHGSIEIPLLITDSAEVHILNGGVFIRGNDFDAYDDNPEKQISVGSFELSENETTYELWTSVRQWAAEYSPHEWTWSNKGREGNDGTAGDPCTADYLEPVTYISWQDAAIWCNARSEWEGVTPVYYTDETLSEPLRKPIASGLVCVSPRADGWRLPTEAEWEYAAGMGPLGMEDERTEYPGTDDKTGLPRFAWYPASCKAAGRESTWPVGSLESTGAGFYDMAGNVAEWCQDWHDPAWYSNAGEFDSGGPAASPALERVIRGSSYSGTIVDCAAANRSVLKFSGKSGTVGFRSARSVFPE</sequence>
<keyword evidence="2" id="KW-0732">Signal</keyword>
<protein>
    <submittedName>
        <fullName evidence="4">SUMF1/EgtB/PvdO family nonheme iron enzyme</fullName>
    </submittedName>
</protein>
<evidence type="ECO:0000256" key="1">
    <source>
        <dbReference type="SAM" id="MobiDB-lite"/>
    </source>
</evidence>
<dbReference type="PANTHER" id="PTHR23150">
    <property type="entry name" value="SULFATASE MODIFYING FACTOR 1, 2"/>
    <property type="match status" value="1"/>
</dbReference>
<keyword evidence="5" id="KW-1185">Reference proteome</keyword>
<dbReference type="Gene3D" id="2.60.40.3630">
    <property type="match status" value="1"/>
</dbReference>
<feature type="compositionally biased region" description="Acidic residues" evidence="1">
    <location>
        <begin position="110"/>
        <end position="122"/>
    </location>
</feature>